<dbReference type="Proteomes" id="UP000190750">
    <property type="component" value="Unassembled WGS sequence"/>
</dbReference>
<dbReference type="CDD" id="cd06262">
    <property type="entry name" value="metallo-hydrolase-like_MBL-fold"/>
    <property type="match status" value="1"/>
</dbReference>
<dbReference type="SMART" id="SM00849">
    <property type="entry name" value="Lactamase_B"/>
    <property type="match status" value="1"/>
</dbReference>
<dbReference type="InterPro" id="IPR050855">
    <property type="entry name" value="NDM-1-like"/>
</dbReference>
<dbReference type="InterPro" id="IPR001279">
    <property type="entry name" value="Metallo-B-lactamas"/>
</dbReference>
<dbReference type="EMBL" id="MTJN01000002">
    <property type="protein sequence ID" value="OOV08709.1"/>
    <property type="molecule type" value="Genomic_DNA"/>
</dbReference>
<name>A0A1T1AX54_RHOFE</name>
<dbReference type="InterPro" id="IPR036866">
    <property type="entry name" value="RibonucZ/Hydroxyglut_hydro"/>
</dbReference>
<proteinExistence type="predicted"/>
<dbReference type="GO" id="GO:0016787">
    <property type="term" value="F:hydrolase activity"/>
    <property type="evidence" value="ECO:0007669"/>
    <property type="project" value="UniProtKB-KW"/>
</dbReference>
<comment type="caution">
    <text evidence="2">The sequence shown here is derived from an EMBL/GenBank/DDBJ whole genome shotgun (WGS) entry which is preliminary data.</text>
</comment>
<dbReference type="STRING" id="28066.RF819_20215"/>
<gene>
    <name evidence="2" type="ORF">RF819_20215</name>
</gene>
<protein>
    <submittedName>
        <fullName evidence="2">MBL fold metallo-hydrolase</fullName>
    </submittedName>
</protein>
<dbReference type="PANTHER" id="PTHR42951">
    <property type="entry name" value="METALLO-BETA-LACTAMASE DOMAIN-CONTAINING"/>
    <property type="match status" value="1"/>
</dbReference>
<dbReference type="Pfam" id="PF00753">
    <property type="entry name" value="Lactamase_B"/>
    <property type="match status" value="1"/>
</dbReference>
<evidence type="ECO:0000259" key="1">
    <source>
        <dbReference type="SMART" id="SM00849"/>
    </source>
</evidence>
<dbReference type="Gene3D" id="3.60.15.10">
    <property type="entry name" value="Ribonuclease Z/Hydroxyacylglutathione hydrolase-like"/>
    <property type="match status" value="1"/>
</dbReference>
<dbReference type="RefSeq" id="WP_078366597.1">
    <property type="nucleotide sequence ID" value="NZ_MTJN01000002.1"/>
</dbReference>
<keyword evidence="2" id="KW-0378">Hydrolase</keyword>
<dbReference type="OrthoDB" id="2971563at2"/>
<evidence type="ECO:0000313" key="2">
    <source>
        <dbReference type="EMBL" id="OOV08709.1"/>
    </source>
</evidence>
<dbReference type="PANTHER" id="PTHR42951:SF14">
    <property type="entry name" value="METALLO-BETA-LACTAMASE SUPERFAMILY PROTEIN"/>
    <property type="match status" value="1"/>
</dbReference>
<evidence type="ECO:0000313" key="3">
    <source>
        <dbReference type="Proteomes" id="UP000190750"/>
    </source>
</evidence>
<accession>A0A1T1AX54</accession>
<dbReference type="AlphaFoldDB" id="A0A1T1AX54"/>
<keyword evidence="3" id="KW-1185">Reference proteome</keyword>
<reference evidence="2 3" key="1">
    <citation type="submission" date="2017-01" db="EMBL/GenBank/DDBJ databases">
        <title>Genome sequencing of Rhodoferax fermentans JCM 7819.</title>
        <authorList>
            <person name="Kim Y.J."/>
            <person name="Farh M.E.-A."/>
            <person name="Yang D.-C."/>
        </authorList>
    </citation>
    <scope>NUCLEOTIDE SEQUENCE [LARGE SCALE GENOMIC DNA]</scope>
    <source>
        <strain evidence="2 3">JCM 7819</strain>
    </source>
</reference>
<feature type="domain" description="Metallo-beta-lactamase" evidence="1">
    <location>
        <begin position="21"/>
        <end position="206"/>
    </location>
</feature>
<sequence length="308" mass="32965">MSNSATGLPPGLTVLERGWLSSNNIVIQGAAGTALIDSGYCTHAPQTLALLAASLQGRALDVLINTHLHSDHCGGNVALQAAYPQLRTLIPPGQAAYVRDWNPHALSYTPTGQSCPRFGFDAVLVPGSELSLGDAVWQVHAAPGHDTYSVILFEPMSRTLVSADALWQRGFGVVFPELDGDGAFDEVAATLDVIEALAPRWVVPGHGAPFTDVAQALGVARQRLARFVAHPQQHLRYATKVLLKFKLLEAQSLEQSELLAWAQATPYLARLVHQQFAELPLAQALALLVDELVASGAARQQGPHLFNT</sequence>
<dbReference type="SUPFAM" id="SSF56281">
    <property type="entry name" value="Metallo-hydrolase/oxidoreductase"/>
    <property type="match status" value="1"/>
</dbReference>
<organism evidence="2 3">
    <name type="scientific">Rhodoferax fermentans</name>
    <dbReference type="NCBI Taxonomy" id="28066"/>
    <lineage>
        <taxon>Bacteria</taxon>
        <taxon>Pseudomonadati</taxon>
        <taxon>Pseudomonadota</taxon>
        <taxon>Betaproteobacteria</taxon>
        <taxon>Burkholderiales</taxon>
        <taxon>Comamonadaceae</taxon>
        <taxon>Rhodoferax</taxon>
    </lineage>
</organism>